<protein>
    <submittedName>
        <fullName evidence="1">Uncharacterized protein</fullName>
    </submittedName>
</protein>
<organism evidence="1 2">
    <name type="scientific">Sinorhizobium numidicum</name>
    <dbReference type="NCBI Taxonomy" id="680248"/>
    <lineage>
        <taxon>Bacteria</taxon>
        <taxon>Pseudomonadati</taxon>
        <taxon>Pseudomonadota</taxon>
        <taxon>Alphaproteobacteria</taxon>
        <taxon>Hyphomicrobiales</taxon>
        <taxon>Rhizobiaceae</taxon>
        <taxon>Sinorhizobium/Ensifer group</taxon>
        <taxon>Sinorhizobium</taxon>
    </lineage>
</organism>
<dbReference type="EMBL" id="CP120370">
    <property type="protein sequence ID" value="WEX80700.1"/>
    <property type="molecule type" value="Genomic_DNA"/>
</dbReference>
<name>A0ABY8CPY3_9HYPH</name>
<keyword evidence="2" id="KW-1185">Reference proteome</keyword>
<reference evidence="1 2" key="1">
    <citation type="submission" date="2023-03" db="EMBL/GenBank/DDBJ databases">
        <authorList>
            <person name="Kaur S."/>
            <person name="Espinosa-Saiz D."/>
            <person name="Velazquez E."/>
            <person name="Menendez E."/>
            <person name="diCenzo G.C."/>
        </authorList>
    </citation>
    <scope>NUCLEOTIDE SEQUENCE [LARGE SCALE GENOMIC DNA]</scope>
    <source>
        <strain evidence="1 2">LMG 27395</strain>
    </source>
</reference>
<evidence type="ECO:0000313" key="1">
    <source>
        <dbReference type="EMBL" id="WEX80700.1"/>
    </source>
</evidence>
<sequence>MPVGKLSAKDTSGILRVSPTQTVPAILAAARVAKGMHVLDVCTGRSREPPWSEGRKSFRTFAHEAI</sequence>
<dbReference type="Proteomes" id="UP001235547">
    <property type="component" value="Chromosome 2"/>
</dbReference>
<dbReference type="RefSeq" id="WP_280731419.1">
    <property type="nucleotide sequence ID" value="NZ_CP120367.1"/>
</dbReference>
<evidence type="ECO:0000313" key="2">
    <source>
        <dbReference type="Proteomes" id="UP001235547"/>
    </source>
</evidence>
<proteinExistence type="predicted"/>
<gene>
    <name evidence="1" type="ORF">PYH38_002180</name>
</gene>
<accession>A0ABY8CPY3</accession>